<evidence type="ECO:0000313" key="2">
    <source>
        <dbReference type="EMBL" id="KAI0291518.1"/>
    </source>
</evidence>
<protein>
    <submittedName>
        <fullName evidence="2">Uncharacterized protein</fullName>
    </submittedName>
</protein>
<feature type="chain" id="PRO_5042251031" evidence="1">
    <location>
        <begin position="20"/>
        <end position="55"/>
    </location>
</feature>
<dbReference type="AlphaFoldDB" id="A0AAD4LXF7"/>
<feature type="signal peptide" evidence="1">
    <location>
        <begin position="1"/>
        <end position="19"/>
    </location>
</feature>
<gene>
    <name evidence="2" type="ORF">B0F90DRAFT_1776460</name>
</gene>
<keyword evidence="1" id="KW-0732">Signal</keyword>
<dbReference type="EMBL" id="WTXG01000155">
    <property type="protein sequence ID" value="KAI0291518.1"/>
    <property type="molecule type" value="Genomic_DNA"/>
</dbReference>
<dbReference type="Proteomes" id="UP001203297">
    <property type="component" value="Unassembled WGS sequence"/>
</dbReference>
<organism evidence="2 3">
    <name type="scientific">Multifurca ochricompacta</name>
    <dbReference type="NCBI Taxonomy" id="376703"/>
    <lineage>
        <taxon>Eukaryota</taxon>
        <taxon>Fungi</taxon>
        <taxon>Dikarya</taxon>
        <taxon>Basidiomycota</taxon>
        <taxon>Agaricomycotina</taxon>
        <taxon>Agaricomycetes</taxon>
        <taxon>Russulales</taxon>
        <taxon>Russulaceae</taxon>
        <taxon>Multifurca</taxon>
    </lineage>
</organism>
<name>A0AAD4LXF7_9AGAM</name>
<sequence length="55" mass="6547">MSIHTLFLLLLRHTSFVLTGTIWATGFWQQKHWHYHLSHPFRAETRQSPLSLPYG</sequence>
<proteinExistence type="predicted"/>
<keyword evidence="3" id="KW-1185">Reference proteome</keyword>
<accession>A0AAD4LXF7</accession>
<evidence type="ECO:0000313" key="3">
    <source>
        <dbReference type="Proteomes" id="UP001203297"/>
    </source>
</evidence>
<evidence type="ECO:0000256" key="1">
    <source>
        <dbReference type="SAM" id="SignalP"/>
    </source>
</evidence>
<reference evidence="2" key="1">
    <citation type="journal article" date="2022" name="New Phytol.">
        <title>Evolutionary transition to the ectomycorrhizal habit in the genomes of a hyperdiverse lineage of mushroom-forming fungi.</title>
        <authorList>
            <person name="Looney B."/>
            <person name="Miyauchi S."/>
            <person name="Morin E."/>
            <person name="Drula E."/>
            <person name="Courty P.E."/>
            <person name="Kohler A."/>
            <person name="Kuo A."/>
            <person name="LaButti K."/>
            <person name="Pangilinan J."/>
            <person name="Lipzen A."/>
            <person name="Riley R."/>
            <person name="Andreopoulos W."/>
            <person name="He G."/>
            <person name="Johnson J."/>
            <person name="Nolan M."/>
            <person name="Tritt A."/>
            <person name="Barry K.W."/>
            <person name="Grigoriev I.V."/>
            <person name="Nagy L.G."/>
            <person name="Hibbett D."/>
            <person name="Henrissat B."/>
            <person name="Matheny P.B."/>
            <person name="Labbe J."/>
            <person name="Martin F.M."/>
        </authorList>
    </citation>
    <scope>NUCLEOTIDE SEQUENCE</scope>
    <source>
        <strain evidence="2">BPL690</strain>
    </source>
</reference>
<comment type="caution">
    <text evidence="2">The sequence shown here is derived from an EMBL/GenBank/DDBJ whole genome shotgun (WGS) entry which is preliminary data.</text>
</comment>